<accession>A0A5J4G0T3</accession>
<evidence type="ECO:0000256" key="1">
    <source>
        <dbReference type="SAM" id="Phobius"/>
    </source>
</evidence>
<feature type="transmembrane region" description="Helical" evidence="1">
    <location>
        <begin position="190"/>
        <end position="209"/>
    </location>
</feature>
<feature type="transmembrane region" description="Helical" evidence="1">
    <location>
        <begin position="252"/>
        <end position="272"/>
    </location>
</feature>
<feature type="transmembrane region" description="Helical" evidence="1">
    <location>
        <begin position="166"/>
        <end position="184"/>
    </location>
</feature>
<feature type="transmembrane region" description="Helical" evidence="1">
    <location>
        <begin position="101"/>
        <end position="124"/>
    </location>
</feature>
<keyword evidence="1" id="KW-1133">Transmembrane helix</keyword>
<name>A0A5J4G0T3_9FLAO</name>
<dbReference type="InterPro" id="IPR036388">
    <property type="entry name" value="WH-like_DNA-bd_sf"/>
</dbReference>
<dbReference type="Gene3D" id="1.10.10.10">
    <property type="entry name" value="Winged helix-like DNA-binding domain superfamily/Winged helix DNA-binding domain"/>
    <property type="match status" value="1"/>
</dbReference>
<comment type="caution">
    <text evidence="3">The sequence shown here is derived from an EMBL/GenBank/DDBJ whole genome shotgun (WGS) entry which is preliminary data.</text>
</comment>
<dbReference type="InterPro" id="IPR011623">
    <property type="entry name" value="7TMR_DISM_rcpt_extracell_dom1"/>
</dbReference>
<organism evidence="3 4">
    <name type="scientific">Patiriisocius marinistellae</name>
    <dbReference type="NCBI Taxonomy" id="2494560"/>
    <lineage>
        <taxon>Bacteria</taxon>
        <taxon>Pseudomonadati</taxon>
        <taxon>Bacteroidota</taxon>
        <taxon>Flavobacteriia</taxon>
        <taxon>Flavobacteriales</taxon>
        <taxon>Flavobacteriaceae</taxon>
        <taxon>Patiriisocius</taxon>
    </lineage>
</organism>
<protein>
    <recommendedName>
        <fullName evidence="2">7TM-DISM receptor extracellular domain-containing protein</fullName>
    </recommendedName>
</protein>
<dbReference type="EMBL" id="BKCF01000002">
    <property type="protein sequence ID" value="GEQ86056.1"/>
    <property type="molecule type" value="Genomic_DNA"/>
</dbReference>
<evidence type="ECO:0000313" key="4">
    <source>
        <dbReference type="Proteomes" id="UP000326994"/>
    </source>
</evidence>
<dbReference type="InterPro" id="IPR016032">
    <property type="entry name" value="Sig_transdc_resp-reg_C-effctor"/>
</dbReference>
<sequence length="383" mass="43900">MVAQITASNLKSEEYTTLALQQIEEVNIIDTKKALADKISNQESKVSTTSIARYGKPKIISSPESFNTDLFSKGFFYGISVMVIIINIICLFIFSDKVYGYFAFLVATITTLIFTTDGLISVFFKSIALHSTRIETTLLVLGTISASLFSSKFLNSKEVYPRLRSITIPLLYLAGMLTVLFWFIDNPTFMTAASIISFVIILSYFTVGIKLFKTKNYAKFYIVGFIIPLFFNIDYFLLGGMGFNFFGTEANHIKISVVIQMLLLTYAIVYRMQEIKDESILRHIEMKIFLERQDAMSRDNLAQMMRDVYLENLIMQYDLDGIEIKLLQYISEDKSNEKIAKKLSITPNEVEEITKDLYNKLEISEAIKEDHRMLEAQPDYLYN</sequence>
<gene>
    <name evidence="3" type="ORF">ULMS_15640</name>
</gene>
<evidence type="ECO:0000313" key="3">
    <source>
        <dbReference type="EMBL" id="GEQ86056.1"/>
    </source>
</evidence>
<proteinExistence type="predicted"/>
<dbReference type="GO" id="GO:0006355">
    <property type="term" value="P:regulation of DNA-templated transcription"/>
    <property type="evidence" value="ECO:0007669"/>
    <property type="project" value="InterPro"/>
</dbReference>
<feature type="transmembrane region" description="Helical" evidence="1">
    <location>
        <begin position="136"/>
        <end position="154"/>
    </location>
</feature>
<dbReference type="Proteomes" id="UP000326994">
    <property type="component" value="Unassembled WGS sequence"/>
</dbReference>
<dbReference type="AlphaFoldDB" id="A0A5J4G0T3"/>
<feature type="transmembrane region" description="Helical" evidence="1">
    <location>
        <begin position="75"/>
        <end position="94"/>
    </location>
</feature>
<keyword evidence="4" id="KW-1185">Reference proteome</keyword>
<keyword evidence="1" id="KW-0812">Transmembrane</keyword>
<dbReference type="Pfam" id="PF07695">
    <property type="entry name" value="7TMR-DISM_7TM"/>
    <property type="match status" value="1"/>
</dbReference>
<feature type="domain" description="7TM-DISM receptor extracellular" evidence="2">
    <location>
        <begin position="72"/>
        <end position="271"/>
    </location>
</feature>
<evidence type="ECO:0000259" key="2">
    <source>
        <dbReference type="Pfam" id="PF07695"/>
    </source>
</evidence>
<keyword evidence="1" id="KW-0472">Membrane</keyword>
<feature type="transmembrane region" description="Helical" evidence="1">
    <location>
        <begin position="221"/>
        <end position="246"/>
    </location>
</feature>
<dbReference type="GO" id="GO:0003677">
    <property type="term" value="F:DNA binding"/>
    <property type="evidence" value="ECO:0007669"/>
    <property type="project" value="InterPro"/>
</dbReference>
<dbReference type="SUPFAM" id="SSF46894">
    <property type="entry name" value="C-terminal effector domain of the bipartite response regulators"/>
    <property type="match status" value="1"/>
</dbReference>
<reference evidence="3 4" key="1">
    <citation type="submission" date="2019-08" db="EMBL/GenBank/DDBJ databases">
        <title>Ulvibacter marinistellae sp. nov., isolated from a starfish, Patiria pectinifera.</title>
        <authorList>
            <person name="Kawano K."/>
            <person name="Ushijima N."/>
            <person name="Kihara M."/>
            <person name="Itoh H."/>
        </authorList>
    </citation>
    <scope>NUCLEOTIDE SEQUENCE [LARGE SCALE GENOMIC DNA]</scope>
    <source>
        <strain evidence="3 4">KK4</strain>
    </source>
</reference>